<sequence length="1068" mass="119724">MPLGGAAMRIRTIQEKIIHYSLSHQDDPTYNMGLCLHFCGPLDLLMFKESVIEIISASPIYSLNFVLDGKNIVQIERNDRLRLQFDDMDISQLYERDADEFVTSDAQILLKKRFDLTNDPLIRLRFYWHSSQSFYVAFVLHHSIGDAFSAYSHFRKIVEVYTARKTGALINPYIASETDEDATKPDSIARSVEALRKFINGATSGVLNADADAPNVESCRRTVVLLNKTEKTAFCDCAERLHIRKSTLSLAYFALVRARVRGQRQFVITLPFSGRTRNNKNFLGCFVNVLPLFVDLDASETIEALCASIDCQLRFLMRHQHITIEDHADQLFQEKNIGALRQIYNAVFTYYSSEMAPFFPQVTTRVLPLASPNFSYPISWVTWDVGDNIHIEINSSSVLFQAADLEAHVRSVAIAFSACTRIDDILLYGAVNSFHKQFFAQEQSPTETIPDVFSRQVVSTPDLIAVTHRGRHITYRELDKLANSYAAGLTAHLSSNQHKVVICMDRGPEQIAAILGVLKSGRAYVPVEPLTPTDRLDYILEDLDLPPVVTQSAFWEKFASLPRDHVFLFENLAAESYVSAAVTPGDIAYVIFTSGSSGRPKGVQVSHGNVTRLFSATANRFGFGKEDIWLQFHSYAFDFSVWEIFGALLFGGRLVIADSDDCKDCDSLSSLLIAEGVTVLNQTPTAFIHLSKSILSHPKINQMALRQVIFGGERLNPNTLAEWIESIPLERTRLTNMYGITETTIHVTHHDITITDIAGSISNIGGPIQDLSLYIINDAGTLAQINQVGEIAVAGPGVSQGYLVKPQYQDNVFVPNPVEPLRFSLMYRTGDLARYAADGTVHYIGRRDRQVQLRGYRIELSEIETALLLISGVRACSVNCFTFPNSEKRLVAHYVTKSWFDPAYIRERVRRHLPIYMIPAYFVALNELPMTLNGKIDQLYLEADFFASLKQSTLSMPSAKNNDLALQIASIWSAVLGHDVPSHQTGFFDAGGDSLMMNILTPRLRELLPQEIAQQLNVAMLLDRPTIHAQVELIRSLSTLCDTSLAIESRAQQRLSRRHHSRKCGGLL</sequence>
<dbReference type="InterPro" id="IPR010071">
    <property type="entry name" value="AA_adenyl_dom"/>
</dbReference>
<organism evidence="2">
    <name type="scientific">Brucella pituitosa</name>
    <dbReference type="NCBI Taxonomy" id="571256"/>
    <lineage>
        <taxon>Bacteria</taxon>
        <taxon>Pseudomonadati</taxon>
        <taxon>Pseudomonadota</taxon>
        <taxon>Alphaproteobacteria</taxon>
        <taxon>Hyphomicrobiales</taxon>
        <taxon>Brucellaceae</taxon>
        <taxon>Brucella/Ochrobactrum group</taxon>
        <taxon>Brucella</taxon>
    </lineage>
</organism>
<proteinExistence type="predicted"/>
<dbReference type="GO" id="GO:0043041">
    <property type="term" value="P:amino acid activation for nonribosomal peptide biosynthetic process"/>
    <property type="evidence" value="ECO:0007669"/>
    <property type="project" value="TreeGrafter"/>
</dbReference>
<evidence type="ECO:0000313" key="2">
    <source>
        <dbReference type="EMBL" id="KAB0564352.1"/>
    </source>
</evidence>
<dbReference type="Gene3D" id="3.30.559.10">
    <property type="entry name" value="Chloramphenicol acetyltransferase-like domain"/>
    <property type="match status" value="1"/>
</dbReference>
<dbReference type="GO" id="GO:0031177">
    <property type="term" value="F:phosphopantetheine binding"/>
    <property type="evidence" value="ECO:0007669"/>
    <property type="project" value="TreeGrafter"/>
</dbReference>
<dbReference type="InterPro" id="IPR020845">
    <property type="entry name" value="AMP-binding_CS"/>
</dbReference>
<dbReference type="Gene3D" id="3.30.559.30">
    <property type="entry name" value="Nonribosomal peptide synthetase, condensation domain"/>
    <property type="match status" value="1"/>
</dbReference>
<dbReference type="EMBL" id="VZPE01000026">
    <property type="protein sequence ID" value="KAB0564352.1"/>
    <property type="molecule type" value="Genomic_DNA"/>
</dbReference>
<dbReference type="SUPFAM" id="SSF52777">
    <property type="entry name" value="CoA-dependent acyltransferases"/>
    <property type="match status" value="2"/>
</dbReference>
<dbReference type="AlphaFoldDB" id="A0A643ETP7"/>
<dbReference type="SUPFAM" id="SSF56801">
    <property type="entry name" value="Acetyl-CoA synthetase-like"/>
    <property type="match status" value="1"/>
</dbReference>
<protein>
    <submittedName>
        <fullName evidence="2">Amino acid adenylation domain-containing protein</fullName>
    </submittedName>
</protein>
<dbReference type="PROSITE" id="PS50075">
    <property type="entry name" value="CARRIER"/>
    <property type="match status" value="1"/>
</dbReference>
<dbReference type="InterPro" id="IPR045851">
    <property type="entry name" value="AMP-bd_C_sf"/>
</dbReference>
<comment type="caution">
    <text evidence="2">The sequence shown here is derived from an EMBL/GenBank/DDBJ whole genome shotgun (WGS) entry which is preliminary data.</text>
</comment>
<dbReference type="PANTHER" id="PTHR45527:SF1">
    <property type="entry name" value="FATTY ACID SYNTHASE"/>
    <property type="match status" value="1"/>
</dbReference>
<dbReference type="NCBIfam" id="TIGR01733">
    <property type="entry name" value="AA-adenyl-dom"/>
    <property type="match status" value="1"/>
</dbReference>
<dbReference type="Pfam" id="PF00550">
    <property type="entry name" value="PP-binding"/>
    <property type="match status" value="1"/>
</dbReference>
<gene>
    <name evidence="2" type="ORF">F7Q93_24580</name>
</gene>
<dbReference type="InterPro" id="IPR001242">
    <property type="entry name" value="Condensation_dom"/>
</dbReference>
<dbReference type="InterPro" id="IPR025110">
    <property type="entry name" value="AMP-bd_C"/>
</dbReference>
<dbReference type="InterPro" id="IPR042099">
    <property type="entry name" value="ANL_N_sf"/>
</dbReference>
<dbReference type="Gene3D" id="1.10.1200.10">
    <property type="entry name" value="ACP-like"/>
    <property type="match status" value="1"/>
</dbReference>
<accession>A0A643ETP7</accession>
<dbReference type="GO" id="GO:0005737">
    <property type="term" value="C:cytoplasm"/>
    <property type="evidence" value="ECO:0007669"/>
    <property type="project" value="TreeGrafter"/>
</dbReference>
<dbReference type="Gene3D" id="3.30.300.30">
    <property type="match status" value="1"/>
</dbReference>
<dbReference type="SUPFAM" id="SSF47336">
    <property type="entry name" value="ACP-like"/>
    <property type="match status" value="1"/>
</dbReference>
<feature type="domain" description="Carrier" evidence="1">
    <location>
        <begin position="959"/>
        <end position="1038"/>
    </location>
</feature>
<dbReference type="PANTHER" id="PTHR45527">
    <property type="entry name" value="NONRIBOSOMAL PEPTIDE SYNTHETASE"/>
    <property type="match status" value="1"/>
</dbReference>
<dbReference type="Gene3D" id="3.40.50.12780">
    <property type="entry name" value="N-terminal domain of ligase-like"/>
    <property type="match status" value="1"/>
</dbReference>
<reference evidence="2" key="1">
    <citation type="submission" date="2019-09" db="EMBL/GenBank/DDBJ databases">
        <title>Draft genome sequences of 48 bacterial type strains from the CCUG.</title>
        <authorList>
            <person name="Tunovic T."/>
            <person name="Pineiro-Iglesias B."/>
            <person name="Unosson C."/>
            <person name="Inganas E."/>
            <person name="Ohlen M."/>
            <person name="Cardew S."/>
            <person name="Jensie-Markopoulos S."/>
            <person name="Salva-Serra F."/>
            <person name="Jaen-Luchoro D."/>
            <person name="Karlsson R."/>
            <person name="Svensson-Stadler L."/>
            <person name="Chun J."/>
            <person name="Moore E."/>
        </authorList>
    </citation>
    <scope>NUCLEOTIDE SEQUENCE</scope>
    <source>
        <strain evidence="2">CCUG 50899</strain>
    </source>
</reference>
<dbReference type="InterPro" id="IPR009081">
    <property type="entry name" value="PP-bd_ACP"/>
</dbReference>
<dbReference type="Pfam" id="PF00501">
    <property type="entry name" value="AMP-binding"/>
    <property type="match status" value="1"/>
</dbReference>
<dbReference type="InterPro" id="IPR000873">
    <property type="entry name" value="AMP-dep_synth/lig_dom"/>
</dbReference>
<dbReference type="Pfam" id="PF00668">
    <property type="entry name" value="Condensation"/>
    <property type="match status" value="1"/>
</dbReference>
<dbReference type="GO" id="GO:0003824">
    <property type="term" value="F:catalytic activity"/>
    <property type="evidence" value="ECO:0007669"/>
    <property type="project" value="InterPro"/>
</dbReference>
<dbReference type="Pfam" id="PF13193">
    <property type="entry name" value="AMP-binding_C"/>
    <property type="match status" value="1"/>
</dbReference>
<dbReference type="PROSITE" id="PS00455">
    <property type="entry name" value="AMP_BINDING"/>
    <property type="match status" value="1"/>
</dbReference>
<dbReference type="GO" id="GO:0044550">
    <property type="term" value="P:secondary metabolite biosynthetic process"/>
    <property type="evidence" value="ECO:0007669"/>
    <property type="project" value="TreeGrafter"/>
</dbReference>
<dbReference type="InterPro" id="IPR036736">
    <property type="entry name" value="ACP-like_sf"/>
</dbReference>
<dbReference type="InterPro" id="IPR023213">
    <property type="entry name" value="CAT-like_dom_sf"/>
</dbReference>
<name>A0A643ETP7_9HYPH</name>
<evidence type="ECO:0000259" key="1">
    <source>
        <dbReference type="PROSITE" id="PS50075"/>
    </source>
</evidence>